<organism evidence="1 2">
    <name type="scientific">Dorcoceras hygrometricum</name>
    <dbReference type="NCBI Taxonomy" id="472368"/>
    <lineage>
        <taxon>Eukaryota</taxon>
        <taxon>Viridiplantae</taxon>
        <taxon>Streptophyta</taxon>
        <taxon>Embryophyta</taxon>
        <taxon>Tracheophyta</taxon>
        <taxon>Spermatophyta</taxon>
        <taxon>Magnoliopsida</taxon>
        <taxon>eudicotyledons</taxon>
        <taxon>Gunneridae</taxon>
        <taxon>Pentapetalae</taxon>
        <taxon>asterids</taxon>
        <taxon>lamiids</taxon>
        <taxon>Lamiales</taxon>
        <taxon>Gesneriaceae</taxon>
        <taxon>Didymocarpoideae</taxon>
        <taxon>Trichosporeae</taxon>
        <taxon>Loxocarpinae</taxon>
        <taxon>Dorcoceras</taxon>
    </lineage>
</organism>
<reference evidence="1 2" key="1">
    <citation type="journal article" date="2015" name="Proc. Natl. Acad. Sci. U.S.A.">
        <title>The resurrection genome of Boea hygrometrica: A blueprint for survival of dehydration.</title>
        <authorList>
            <person name="Xiao L."/>
            <person name="Yang G."/>
            <person name="Zhang L."/>
            <person name="Yang X."/>
            <person name="Zhao S."/>
            <person name="Ji Z."/>
            <person name="Zhou Q."/>
            <person name="Hu M."/>
            <person name="Wang Y."/>
            <person name="Chen M."/>
            <person name="Xu Y."/>
            <person name="Jin H."/>
            <person name="Xiao X."/>
            <person name="Hu G."/>
            <person name="Bao F."/>
            <person name="Hu Y."/>
            <person name="Wan P."/>
            <person name="Li L."/>
            <person name="Deng X."/>
            <person name="Kuang T."/>
            <person name="Xiang C."/>
            <person name="Zhu J.K."/>
            <person name="Oliver M.J."/>
            <person name="He Y."/>
        </authorList>
    </citation>
    <scope>NUCLEOTIDE SEQUENCE [LARGE SCALE GENOMIC DNA]</scope>
    <source>
        <strain evidence="2">cv. XS01</strain>
    </source>
</reference>
<evidence type="ECO:0000313" key="2">
    <source>
        <dbReference type="Proteomes" id="UP000250235"/>
    </source>
</evidence>
<gene>
    <name evidence="1" type="ORF">F511_42052</name>
</gene>
<dbReference type="EMBL" id="KV015171">
    <property type="protein sequence ID" value="KZV20824.1"/>
    <property type="molecule type" value="Genomic_DNA"/>
</dbReference>
<sequence>MESAVELAMETSKVESAARNQAKAKLNQLVHNRSDEPAGTRFEKLAGALDRRRRCVKLLLTNLLAVAFIIGYQQTKRSAKDDATSCGDSADGLIVDDVIGDVIQTQESADAI</sequence>
<evidence type="ECO:0000313" key="1">
    <source>
        <dbReference type="EMBL" id="KZV20824.1"/>
    </source>
</evidence>
<proteinExistence type="predicted"/>
<dbReference type="AlphaFoldDB" id="A0A2Z7AGJ0"/>
<name>A0A2Z7AGJ0_9LAMI</name>
<protein>
    <submittedName>
        <fullName evidence="1">Uncharacterized protein</fullName>
    </submittedName>
</protein>
<keyword evidence="2" id="KW-1185">Reference proteome</keyword>
<accession>A0A2Z7AGJ0</accession>
<dbReference type="Proteomes" id="UP000250235">
    <property type="component" value="Unassembled WGS sequence"/>
</dbReference>